<comment type="similarity">
    <text evidence="2">Belongs to the YkuD family.</text>
</comment>
<accession>A0A0G3GA55</accession>
<reference evidence="11 12" key="1">
    <citation type="submission" date="2015-04" db="EMBL/GenBank/DDBJ databases">
        <title>Complete Sequence for the Genome of the Thioalkalivibrio versutus D301.</title>
        <authorList>
            <person name="Mu T."/>
            <person name="Zhou J."/>
            <person name="Xu X."/>
        </authorList>
    </citation>
    <scope>NUCLEOTIDE SEQUENCE [LARGE SCALE GENOMIC DNA]</scope>
    <source>
        <strain evidence="11 12">D301</strain>
    </source>
</reference>
<keyword evidence="7 9" id="KW-0573">Peptidoglycan synthesis</keyword>
<evidence type="ECO:0000313" key="11">
    <source>
        <dbReference type="EMBL" id="AKJ96432.1"/>
    </source>
</evidence>
<dbReference type="Pfam" id="PF03734">
    <property type="entry name" value="YkuD"/>
    <property type="match status" value="1"/>
</dbReference>
<dbReference type="UniPathway" id="UPA00219"/>
<feature type="active site" description="Proton donor/acceptor" evidence="9">
    <location>
        <position position="142"/>
    </location>
</feature>
<evidence type="ECO:0000256" key="7">
    <source>
        <dbReference type="ARBA" id="ARBA00022984"/>
    </source>
</evidence>
<dbReference type="SUPFAM" id="SSF141523">
    <property type="entry name" value="L,D-transpeptidase catalytic domain-like"/>
    <property type="match status" value="1"/>
</dbReference>
<dbReference type="EMBL" id="CP011367">
    <property type="protein sequence ID" value="AKJ96432.1"/>
    <property type="molecule type" value="Genomic_DNA"/>
</dbReference>
<dbReference type="InterPro" id="IPR038063">
    <property type="entry name" value="Transpep_catalytic_dom"/>
</dbReference>
<gene>
    <name evidence="11" type="ORF">TVD_05550</name>
</gene>
<dbReference type="PANTHER" id="PTHR30582">
    <property type="entry name" value="L,D-TRANSPEPTIDASE"/>
    <property type="match status" value="1"/>
</dbReference>
<dbReference type="RefSeq" id="WP_047251916.1">
    <property type="nucleotide sequence ID" value="NZ_CP011367.1"/>
</dbReference>
<evidence type="ECO:0000256" key="6">
    <source>
        <dbReference type="ARBA" id="ARBA00022960"/>
    </source>
</evidence>
<evidence type="ECO:0000256" key="1">
    <source>
        <dbReference type="ARBA" id="ARBA00004752"/>
    </source>
</evidence>
<dbReference type="Proteomes" id="UP000064201">
    <property type="component" value="Chromosome"/>
</dbReference>
<evidence type="ECO:0000259" key="10">
    <source>
        <dbReference type="PROSITE" id="PS52029"/>
    </source>
</evidence>
<dbReference type="Gene3D" id="2.40.440.10">
    <property type="entry name" value="L,D-transpeptidase catalytic domain-like"/>
    <property type="match status" value="1"/>
</dbReference>
<dbReference type="PANTHER" id="PTHR30582:SF24">
    <property type="entry name" value="L,D-TRANSPEPTIDASE ERFK_SRFK-RELATED"/>
    <property type="match status" value="1"/>
</dbReference>
<dbReference type="GO" id="GO:0071555">
    <property type="term" value="P:cell wall organization"/>
    <property type="evidence" value="ECO:0007669"/>
    <property type="project" value="UniProtKB-UniRule"/>
</dbReference>
<dbReference type="GO" id="GO:0018104">
    <property type="term" value="P:peptidoglycan-protein cross-linking"/>
    <property type="evidence" value="ECO:0007669"/>
    <property type="project" value="TreeGrafter"/>
</dbReference>
<evidence type="ECO:0000256" key="9">
    <source>
        <dbReference type="PROSITE-ProRule" id="PRU01373"/>
    </source>
</evidence>
<dbReference type="GO" id="GO:0071972">
    <property type="term" value="F:peptidoglycan L,D-transpeptidase activity"/>
    <property type="evidence" value="ECO:0007669"/>
    <property type="project" value="TreeGrafter"/>
</dbReference>
<dbReference type="GO" id="GO:0016757">
    <property type="term" value="F:glycosyltransferase activity"/>
    <property type="evidence" value="ECO:0007669"/>
    <property type="project" value="UniProtKB-KW"/>
</dbReference>
<comment type="pathway">
    <text evidence="1 9">Cell wall biogenesis; peptidoglycan biosynthesis.</text>
</comment>
<evidence type="ECO:0000256" key="2">
    <source>
        <dbReference type="ARBA" id="ARBA00005992"/>
    </source>
</evidence>
<organism evidence="11 12">
    <name type="scientific">Thioalkalivibrio versutus</name>
    <dbReference type="NCBI Taxonomy" id="106634"/>
    <lineage>
        <taxon>Bacteria</taxon>
        <taxon>Pseudomonadati</taxon>
        <taxon>Pseudomonadota</taxon>
        <taxon>Gammaproteobacteria</taxon>
        <taxon>Chromatiales</taxon>
        <taxon>Ectothiorhodospiraceae</taxon>
        <taxon>Thioalkalivibrio</taxon>
    </lineage>
</organism>
<name>A0A0G3GA55_9GAMM</name>
<dbReference type="InterPro" id="IPR005490">
    <property type="entry name" value="LD_TPept_cat_dom"/>
</dbReference>
<evidence type="ECO:0000256" key="3">
    <source>
        <dbReference type="ARBA" id="ARBA00022676"/>
    </source>
</evidence>
<evidence type="ECO:0000256" key="4">
    <source>
        <dbReference type="ARBA" id="ARBA00022679"/>
    </source>
</evidence>
<dbReference type="CDD" id="cd16913">
    <property type="entry name" value="YkuD_like"/>
    <property type="match status" value="1"/>
</dbReference>
<dbReference type="KEGG" id="tvr:TVD_05550"/>
<keyword evidence="3" id="KW-0328">Glycosyltransferase</keyword>
<keyword evidence="6 9" id="KW-0133">Cell shape</keyword>
<evidence type="ECO:0000256" key="5">
    <source>
        <dbReference type="ARBA" id="ARBA00022801"/>
    </source>
</evidence>
<feature type="domain" description="L,D-TPase catalytic" evidence="10">
    <location>
        <begin position="25"/>
        <end position="182"/>
    </location>
</feature>
<keyword evidence="8 9" id="KW-0961">Cell wall biogenesis/degradation</keyword>
<dbReference type="InterPro" id="IPR050979">
    <property type="entry name" value="LD-transpeptidase"/>
</dbReference>
<dbReference type="STRING" id="106634.TVD_05550"/>
<dbReference type="AlphaFoldDB" id="A0A0G3GA55"/>
<sequence length="195" mass="21552">MPSLQWIEPVVRDARERAPNADDVPVVVVRVDQQRLYVWEAGRVTEIFDVSTSARGVGFEEGTFKTPLGLHRIAERFGDSAPRGTIFRARGNTGQIAEILTEPGAQSPRDNITSRILWLEGLEPGINRGGNVDSLRRYIYIHGTDEEGRIGEPASEGCVRMRNDEVIELFPRLPVGTLVMILEGPAVPDLSRPPG</sequence>
<keyword evidence="12" id="KW-1185">Reference proteome</keyword>
<dbReference type="PATRIC" id="fig|106634.4.peg.1134"/>
<keyword evidence="5" id="KW-0378">Hydrolase</keyword>
<keyword evidence="4" id="KW-0808">Transferase</keyword>
<evidence type="ECO:0000256" key="8">
    <source>
        <dbReference type="ARBA" id="ARBA00023316"/>
    </source>
</evidence>
<feature type="active site" description="Nucleophile" evidence="9">
    <location>
        <position position="158"/>
    </location>
</feature>
<dbReference type="GO" id="GO:0008360">
    <property type="term" value="P:regulation of cell shape"/>
    <property type="evidence" value="ECO:0007669"/>
    <property type="project" value="UniProtKB-UniRule"/>
</dbReference>
<dbReference type="PROSITE" id="PS52029">
    <property type="entry name" value="LD_TPASE"/>
    <property type="match status" value="1"/>
</dbReference>
<dbReference type="GO" id="GO:0005576">
    <property type="term" value="C:extracellular region"/>
    <property type="evidence" value="ECO:0007669"/>
    <property type="project" value="TreeGrafter"/>
</dbReference>
<proteinExistence type="inferred from homology"/>
<protein>
    <submittedName>
        <fullName evidence="11">ErfK/YbiS/YcfS/YnhG family protein</fullName>
    </submittedName>
</protein>
<evidence type="ECO:0000313" key="12">
    <source>
        <dbReference type="Proteomes" id="UP000064201"/>
    </source>
</evidence>